<protein>
    <recommendedName>
        <fullName evidence="4">Ig-like domain-containing protein</fullName>
    </recommendedName>
</protein>
<gene>
    <name evidence="2" type="ORF">EWM57_20575</name>
</gene>
<dbReference type="AlphaFoldDB" id="A0A4Q5LAB2"/>
<accession>A0A4Q5LAB2</accession>
<evidence type="ECO:0000256" key="1">
    <source>
        <dbReference type="SAM" id="SignalP"/>
    </source>
</evidence>
<keyword evidence="1" id="KW-0732">Signal</keyword>
<dbReference type="EMBL" id="SEWE01000086">
    <property type="protein sequence ID" value="RYU74062.1"/>
    <property type="molecule type" value="Genomic_DNA"/>
</dbReference>
<feature type="signal peptide" evidence="1">
    <location>
        <begin position="1"/>
        <end position="25"/>
    </location>
</feature>
<dbReference type="OrthoDB" id="898151at2"/>
<proteinExistence type="predicted"/>
<comment type="caution">
    <text evidence="2">The sequence shown here is derived from an EMBL/GenBank/DDBJ whole genome shotgun (WGS) entry which is preliminary data.</text>
</comment>
<evidence type="ECO:0000313" key="3">
    <source>
        <dbReference type="Proteomes" id="UP000294155"/>
    </source>
</evidence>
<evidence type="ECO:0000313" key="2">
    <source>
        <dbReference type="EMBL" id="RYU74062.1"/>
    </source>
</evidence>
<evidence type="ECO:0008006" key="4">
    <source>
        <dbReference type="Google" id="ProtNLM"/>
    </source>
</evidence>
<reference evidence="2 3" key="1">
    <citation type="submission" date="2019-02" db="EMBL/GenBank/DDBJ databases">
        <title>Bacterial novel species isolated from soil.</title>
        <authorList>
            <person name="Jung H.-Y."/>
        </authorList>
    </citation>
    <scope>NUCLEOTIDE SEQUENCE [LARGE SCALE GENOMIC DNA]</scope>
    <source>
        <strain evidence="2 3">1-3-3-3</strain>
    </source>
</reference>
<name>A0A4Q5LAB2_9BACT</name>
<dbReference type="RefSeq" id="WP_129923181.1">
    <property type="nucleotide sequence ID" value="NZ_SEWE01000086.1"/>
</dbReference>
<sequence>MQPLLQRSFLLLLLLMGLWTTPATASHLLGGEISYSYLDANGAGANRYRYRVTVLVYVNADPATSSVEFGRPAIDVAFYDKTNGARLQMVNIQRTSNPEITPPQPGGCSTPGTAVRVRLVRYETIVSLPLSFNGYYAVYTDGTRNAGILNLAQSESWSQQIYVEMAPPLLPNSSPTFSDTAVVVVCQGDTSIIVNNAVDADGDRLIYSFSRPYGVQNPQLPPPLPTIFTPPPPAVTYANGYSQTAPFGTGPGRYAFLNASNGLSRYATALLGSYVVSVEVKEYRTINSVEVLIGSTRREIQLVSRTCTPNRPPQFTAATQATHLYTIEEGQTVSFNLAATDPDGNPITLKANSVLLDGPGPFNATFAGSQGVVQPGNPTGTVSITGTGGNVSGQFVFNSACGAARSTPYDVVLTATDVTCGAKSIADVFQIQVTKAAGPTSITGEAVICDRTLPVAYTAVGPASSSYRWSAQGGTIQGSNTSNTVQVLWNTVGAGRVTVKGISTLGCASDSVSRNVDVRPASGLAVTPTNATICSGTSTTLTASGGQSYVWTGGSQTFTGPSITVSPTQTTTYTVTTNDGICTTSRQVTVTVNPAAVANAGDDVSVCSSKTVQLGSSALTGYTYSWSPA</sequence>
<feature type="non-terminal residue" evidence="2">
    <location>
        <position position="629"/>
    </location>
</feature>
<feature type="chain" id="PRO_5020851922" description="Ig-like domain-containing protein" evidence="1">
    <location>
        <begin position="26"/>
        <end position="629"/>
    </location>
</feature>
<dbReference type="Proteomes" id="UP000294155">
    <property type="component" value="Unassembled WGS sequence"/>
</dbReference>
<keyword evidence="3" id="KW-1185">Reference proteome</keyword>
<organism evidence="2 3">
    <name type="scientific">Hymenobacter persicinus</name>
    <dbReference type="NCBI Taxonomy" id="2025506"/>
    <lineage>
        <taxon>Bacteria</taxon>
        <taxon>Pseudomonadati</taxon>
        <taxon>Bacteroidota</taxon>
        <taxon>Cytophagia</taxon>
        <taxon>Cytophagales</taxon>
        <taxon>Hymenobacteraceae</taxon>
        <taxon>Hymenobacter</taxon>
    </lineage>
</organism>